<name>A0ABP6SYP9_9ACTN</name>
<dbReference type="Pfam" id="PF07070">
    <property type="entry name" value="Spo0M"/>
    <property type="match status" value="1"/>
</dbReference>
<accession>A0ABP6SYP9</accession>
<dbReference type="EMBL" id="BAAAYN010000021">
    <property type="protein sequence ID" value="GAA3388011.1"/>
    <property type="molecule type" value="Genomic_DNA"/>
</dbReference>
<keyword evidence="2" id="KW-1185">Reference proteome</keyword>
<evidence type="ECO:0000313" key="2">
    <source>
        <dbReference type="Proteomes" id="UP001501676"/>
    </source>
</evidence>
<comment type="caution">
    <text evidence="1">The sequence shown here is derived from an EMBL/GenBank/DDBJ whole genome shotgun (WGS) entry which is preliminary data.</text>
</comment>
<evidence type="ECO:0000313" key="1">
    <source>
        <dbReference type="EMBL" id="GAA3388011.1"/>
    </source>
</evidence>
<sequence>MVFRKLMHAFGAGGPSVDTVLERGDCQPGGLLRGEVRLRGGDRTVTIERIELGLVTRVEFEGGEHEQAGGVEFARLPLSGGFELPANTDRSIPFQFAVPWEAPVTAVFGQALRGMAVGLRTEVAVAKAIDAGDLDPVAIHPLPAQELFLDAVARLGFTFRSADVEYGQLRGVPQQLPFYQEIEFFPAPQYAGRLNELELTFVAGPHAVDVVLEVDKRGGLFSGGADTFHHLRIDYATAGNTDWAGYLDGWLQQLLTSAHGAFSGHGALGGPAAFGAHGSHGYGHHGHRRHRGGLGMGAVAGGAAAGFVGGMVAGEMLDEAGDAVFGDDEEGDFF</sequence>
<protein>
    <submittedName>
        <fullName evidence="1">Sporulation protein</fullName>
    </submittedName>
</protein>
<dbReference type="InterPro" id="IPR009776">
    <property type="entry name" value="Spore_0_M"/>
</dbReference>
<dbReference type="PANTHER" id="PTHR40053:SF1">
    <property type="entry name" value="SPORULATION-CONTROL PROTEIN SPO0M"/>
    <property type="match status" value="1"/>
</dbReference>
<proteinExistence type="predicted"/>
<dbReference type="RefSeq" id="WP_345728949.1">
    <property type="nucleotide sequence ID" value="NZ_BAAAYN010000021.1"/>
</dbReference>
<organism evidence="1 2">
    <name type="scientific">Cryptosporangium minutisporangium</name>
    <dbReference type="NCBI Taxonomy" id="113569"/>
    <lineage>
        <taxon>Bacteria</taxon>
        <taxon>Bacillati</taxon>
        <taxon>Actinomycetota</taxon>
        <taxon>Actinomycetes</taxon>
        <taxon>Cryptosporangiales</taxon>
        <taxon>Cryptosporangiaceae</taxon>
        <taxon>Cryptosporangium</taxon>
    </lineage>
</organism>
<gene>
    <name evidence="1" type="ORF">GCM10020369_32570</name>
</gene>
<dbReference type="Proteomes" id="UP001501676">
    <property type="component" value="Unassembled WGS sequence"/>
</dbReference>
<dbReference type="PANTHER" id="PTHR40053">
    <property type="entry name" value="SPORULATION-CONTROL PROTEIN SPO0M"/>
    <property type="match status" value="1"/>
</dbReference>
<reference evidence="2" key="1">
    <citation type="journal article" date="2019" name="Int. J. Syst. Evol. Microbiol.">
        <title>The Global Catalogue of Microorganisms (GCM) 10K type strain sequencing project: providing services to taxonomists for standard genome sequencing and annotation.</title>
        <authorList>
            <consortium name="The Broad Institute Genomics Platform"/>
            <consortium name="The Broad Institute Genome Sequencing Center for Infectious Disease"/>
            <person name="Wu L."/>
            <person name="Ma J."/>
        </authorList>
    </citation>
    <scope>NUCLEOTIDE SEQUENCE [LARGE SCALE GENOMIC DNA]</scope>
    <source>
        <strain evidence="2">JCM 9458</strain>
    </source>
</reference>